<evidence type="ECO:0000259" key="1">
    <source>
        <dbReference type="PROSITE" id="PS50878"/>
    </source>
</evidence>
<comment type="caution">
    <text evidence="2">The sequence shown here is derived from an EMBL/GenBank/DDBJ whole genome shotgun (WGS) entry which is preliminary data.</text>
</comment>
<organism evidence="2 3">
    <name type="scientific">Lithospermum erythrorhizon</name>
    <name type="common">Purple gromwell</name>
    <name type="synonym">Lithospermum officinale var. erythrorhizon</name>
    <dbReference type="NCBI Taxonomy" id="34254"/>
    <lineage>
        <taxon>Eukaryota</taxon>
        <taxon>Viridiplantae</taxon>
        <taxon>Streptophyta</taxon>
        <taxon>Embryophyta</taxon>
        <taxon>Tracheophyta</taxon>
        <taxon>Spermatophyta</taxon>
        <taxon>Magnoliopsida</taxon>
        <taxon>eudicotyledons</taxon>
        <taxon>Gunneridae</taxon>
        <taxon>Pentapetalae</taxon>
        <taxon>asterids</taxon>
        <taxon>lamiids</taxon>
        <taxon>Boraginales</taxon>
        <taxon>Boraginaceae</taxon>
        <taxon>Boraginoideae</taxon>
        <taxon>Lithospermeae</taxon>
        <taxon>Lithospermum</taxon>
    </lineage>
</organism>
<name>A0AAV3P5Y2_LITER</name>
<evidence type="ECO:0000313" key="2">
    <source>
        <dbReference type="EMBL" id="GAA0147074.1"/>
    </source>
</evidence>
<proteinExistence type="predicted"/>
<dbReference type="Gene3D" id="3.30.70.270">
    <property type="match status" value="2"/>
</dbReference>
<feature type="domain" description="Reverse transcriptase" evidence="1">
    <location>
        <begin position="1"/>
        <end position="92"/>
    </location>
</feature>
<accession>A0AAV3P5Y2</accession>
<evidence type="ECO:0000313" key="3">
    <source>
        <dbReference type="Proteomes" id="UP001454036"/>
    </source>
</evidence>
<dbReference type="PANTHER" id="PTHR24559">
    <property type="entry name" value="TRANSPOSON TY3-I GAG-POL POLYPROTEIN"/>
    <property type="match status" value="1"/>
</dbReference>
<dbReference type="SUPFAM" id="SSF56672">
    <property type="entry name" value="DNA/RNA polymerases"/>
    <property type="match status" value="1"/>
</dbReference>
<dbReference type="Proteomes" id="UP001454036">
    <property type="component" value="Unassembled WGS sequence"/>
</dbReference>
<sequence length="114" mass="13117">MCTDFTSINKACPKDCYPLPKNDRLVDSRAGYKIGWNMEIYVDDMLIKSSEASDHEANLRESFENLRRYNLWLNTEKCVFGVTFGKFLGYMINQRGIEPKPDKIAAVRAICPQT</sequence>
<dbReference type="CDD" id="cd01647">
    <property type="entry name" value="RT_LTR"/>
    <property type="match status" value="1"/>
</dbReference>
<reference evidence="2 3" key="1">
    <citation type="submission" date="2024-01" db="EMBL/GenBank/DDBJ databases">
        <title>The complete chloroplast genome sequence of Lithospermum erythrorhizon: insights into the phylogenetic relationship among Boraginaceae species and the maternal lineages of purple gromwells.</title>
        <authorList>
            <person name="Okada T."/>
            <person name="Watanabe K."/>
        </authorList>
    </citation>
    <scope>NUCLEOTIDE SEQUENCE [LARGE SCALE GENOMIC DNA]</scope>
</reference>
<dbReference type="InterPro" id="IPR000477">
    <property type="entry name" value="RT_dom"/>
</dbReference>
<dbReference type="PANTHER" id="PTHR24559:SF444">
    <property type="entry name" value="REVERSE TRANSCRIPTASE DOMAIN-CONTAINING PROTEIN"/>
    <property type="match status" value="1"/>
</dbReference>
<dbReference type="Pfam" id="PF00078">
    <property type="entry name" value="RVT_1"/>
    <property type="match status" value="1"/>
</dbReference>
<keyword evidence="3" id="KW-1185">Reference proteome</keyword>
<dbReference type="PROSITE" id="PS50878">
    <property type="entry name" value="RT_POL"/>
    <property type="match status" value="1"/>
</dbReference>
<dbReference type="InterPro" id="IPR053134">
    <property type="entry name" value="RNA-dir_DNA_polymerase"/>
</dbReference>
<dbReference type="InterPro" id="IPR043128">
    <property type="entry name" value="Rev_trsase/Diguanyl_cyclase"/>
</dbReference>
<dbReference type="InterPro" id="IPR043502">
    <property type="entry name" value="DNA/RNA_pol_sf"/>
</dbReference>
<dbReference type="EMBL" id="BAABME010001024">
    <property type="protein sequence ID" value="GAA0147074.1"/>
    <property type="molecule type" value="Genomic_DNA"/>
</dbReference>
<protein>
    <recommendedName>
        <fullName evidence="1">Reverse transcriptase domain-containing protein</fullName>
    </recommendedName>
</protein>
<dbReference type="AlphaFoldDB" id="A0AAV3P5Y2"/>
<gene>
    <name evidence="2" type="ORF">LIER_06865</name>
</gene>